<dbReference type="PANTHER" id="PTHR11080">
    <property type="entry name" value="PYRAZINAMIDASE/NICOTINAMIDASE"/>
    <property type="match status" value="1"/>
</dbReference>
<protein>
    <recommendedName>
        <fullName evidence="6">nicotinamidase</fullName>
        <ecNumber evidence="6">3.5.1.19</ecNumber>
    </recommendedName>
    <alternativeName>
        <fullName evidence="7">Nicotinamide deamidase</fullName>
    </alternativeName>
</protein>
<gene>
    <name evidence="9" type="ORF">H8704_10850</name>
</gene>
<keyword evidence="4 9" id="KW-0378">Hydrolase</keyword>
<dbReference type="InterPro" id="IPR036380">
    <property type="entry name" value="Isochorismatase-like_sf"/>
</dbReference>
<keyword evidence="10" id="KW-1185">Reference proteome</keyword>
<dbReference type="Pfam" id="PF00857">
    <property type="entry name" value="Isochorismatase"/>
    <property type="match status" value="1"/>
</dbReference>
<dbReference type="PANTHER" id="PTHR11080:SF2">
    <property type="entry name" value="LD05707P"/>
    <property type="match status" value="1"/>
</dbReference>
<reference evidence="9 10" key="1">
    <citation type="submission" date="2020-08" db="EMBL/GenBank/DDBJ databases">
        <title>Genome public.</title>
        <authorList>
            <person name="Liu C."/>
            <person name="Sun Q."/>
        </authorList>
    </citation>
    <scope>NUCLEOTIDE SEQUENCE [LARGE SCALE GENOMIC DNA]</scope>
    <source>
        <strain evidence="9 10">NSJ-37</strain>
    </source>
</reference>
<evidence type="ECO:0000256" key="4">
    <source>
        <dbReference type="ARBA" id="ARBA00022801"/>
    </source>
</evidence>
<organism evidence="9 10">
    <name type="scientific">Jutongia huaianensis</name>
    <dbReference type="NCBI Taxonomy" id="2763668"/>
    <lineage>
        <taxon>Bacteria</taxon>
        <taxon>Bacillati</taxon>
        <taxon>Bacillota</taxon>
        <taxon>Clostridia</taxon>
        <taxon>Lachnospirales</taxon>
        <taxon>Lachnospiraceae</taxon>
        <taxon>Jutongia</taxon>
    </lineage>
</organism>
<accession>A0ABR7N3C2</accession>
<evidence type="ECO:0000256" key="1">
    <source>
        <dbReference type="ARBA" id="ARBA00006336"/>
    </source>
</evidence>
<evidence type="ECO:0000256" key="2">
    <source>
        <dbReference type="ARBA" id="ARBA00022642"/>
    </source>
</evidence>
<evidence type="ECO:0000256" key="7">
    <source>
        <dbReference type="ARBA" id="ARBA00043224"/>
    </source>
</evidence>
<evidence type="ECO:0000256" key="3">
    <source>
        <dbReference type="ARBA" id="ARBA00022723"/>
    </source>
</evidence>
<comment type="pathway">
    <text evidence="5">Cofactor biosynthesis; nicotinate biosynthesis; nicotinate from nicotinamide: step 1/1.</text>
</comment>
<comment type="caution">
    <text evidence="9">The sequence shown here is derived from an EMBL/GenBank/DDBJ whole genome shotgun (WGS) entry which is preliminary data.</text>
</comment>
<comment type="similarity">
    <text evidence="1">Belongs to the isochorismatase family.</text>
</comment>
<dbReference type="RefSeq" id="WP_022464318.1">
    <property type="nucleotide sequence ID" value="NZ_JACRSX010000016.1"/>
</dbReference>
<dbReference type="InterPro" id="IPR052347">
    <property type="entry name" value="Isochorismatase_Nicotinamidase"/>
</dbReference>
<dbReference type="EC" id="3.5.1.19" evidence="6"/>
<evidence type="ECO:0000313" key="10">
    <source>
        <dbReference type="Proteomes" id="UP000606193"/>
    </source>
</evidence>
<evidence type="ECO:0000256" key="5">
    <source>
        <dbReference type="ARBA" id="ARBA00037900"/>
    </source>
</evidence>
<evidence type="ECO:0000256" key="6">
    <source>
        <dbReference type="ARBA" id="ARBA00039017"/>
    </source>
</evidence>
<sequence>MGKVLVVVDMQNDFISGSLGTKEAQAIVPAVVAKIKEYQKNGDRVVYTYDTHEENYLETQEGRNLPVKHCIHGTWGWELADEIDELAKEAEKYEKPTFGSRRLMEELAKWNPDEIEFVGLCTDICVVSNVLGTKAWLPETPLTVDSCCCAGVTPESHETALATMRSCQVKIV</sequence>
<dbReference type="CDD" id="cd00431">
    <property type="entry name" value="cysteine_hydrolases"/>
    <property type="match status" value="1"/>
</dbReference>
<feature type="domain" description="Isochorismatase-like" evidence="8">
    <location>
        <begin position="4"/>
        <end position="169"/>
    </location>
</feature>
<dbReference type="EMBL" id="JACRSX010000016">
    <property type="protein sequence ID" value="MBC8563119.1"/>
    <property type="molecule type" value="Genomic_DNA"/>
</dbReference>
<keyword evidence="2" id="KW-0662">Pyridine nucleotide biosynthesis</keyword>
<dbReference type="SUPFAM" id="SSF52499">
    <property type="entry name" value="Isochorismatase-like hydrolases"/>
    <property type="match status" value="1"/>
</dbReference>
<dbReference type="InterPro" id="IPR000868">
    <property type="entry name" value="Isochorismatase-like_dom"/>
</dbReference>
<name>A0ABR7N3C2_9FIRM</name>
<evidence type="ECO:0000313" key="9">
    <source>
        <dbReference type="EMBL" id="MBC8563119.1"/>
    </source>
</evidence>
<dbReference type="Gene3D" id="3.40.50.850">
    <property type="entry name" value="Isochorismatase-like"/>
    <property type="match status" value="1"/>
</dbReference>
<dbReference type="Proteomes" id="UP000606193">
    <property type="component" value="Unassembled WGS sequence"/>
</dbReference>
<dbReference type="GO" id="GO:0016787">
    <property type="term" value="F:hydrolase activity"/>
    <property type="evidence" value="ECO:0007669"/>
    <property type="project" value="UniProtKB-KW"/>
</dbReference>
<evidence type="ECO:0000259" key="8">
    <source>
        <dbReference type="Pfam" id="PF00857"/>
    </source>
</evidence>
<keyword evidence="3" id="KW-0479">Metal-binding</keyword>
<proteinExistence type="inferred from homology"/>